<evidence type="ECO:0000313" key="8">
    <source>
        <dbReference type="Proteomes" id="UP000324159"/>
    </source>
</evidence>
<evidence type="ECO:0000256" key="5">
    <source>
        <dbReference type="PIRSR" id="PIRSR015582-2"/>
    </source>
</evidence>
<keyword evidence="8" id="KW-1185">Reference proteome</keyword>
<dbReference type="Gene3D" id="3.20.20.60">
    <property type="entry name" value="Phosphoenolpyruvate-binding domains"/>
    <property type="match status" value="1"/>
</dbReference>
<reference evidence="7 8" key="1">
    <citation type="submission" date="2019-07" db="EMBL/GenBank/DDBJ databases">
        <title>Genomic Encyclopedia of Type Strains, Phase IV (KMG-IV): sequencing the most valuable type-strain genomes for metagenomic binning, comparative biology and taxonomic classification.</title>
        <authorList>
            <person name="Goeker M."/>
        </authorList>
    </citation>
    <scope>NUCLEOTIDE SEQUENCE [LARGE SCALE GENOMIC DNA]</scope>
    <source>
        <strain evidence="7 8">SS015</strain>
    </source>
</reference>
<evidence type="ECO:0000256" key="1">
    <source>
        <dbReference type="ARBA" id="ARBA00001946"/>
    </source>
</evidence>
<organism evidence="7 8">
    <name type="scientific">Geothermobacter ehrlichii</name>
    <dbReference type="NCBI Taxonomy" id="213224"/>
    <lineage>
        <taxon>Bacteria</taxon>
        <taxon>Pseudomonadati</taxon>
        <taxon>Thermodesulfobacteriota</taxon>
        <taxon>Desulfuromonadia</taxon>
        <taxon>Desulfuromonadales</taxon>
        <taxon>Geothermobacteraceae</taxon>
        <taxon>Geothermobacter</taxon>
    </lineage>
</organism>
<evidence type="ECO:0000259" key="6">
    <source>
        <dbReference type="Pfam" id="PF03328"/>
    </source>
</evidence>
<keyword evidence="7" id="KW-0456">Lyase</keyword>
<dbReference type="InterPro" id="IPR015813">
    <property type="entry name" value="Pyrv/PenolPyrv_kinase-like_dom"/>
</dbReference>
<dbReference type="GO" id="GO:0000287">
    <property type="term" value="F:magnesium ion binding"/>
    <property type="evidence" value="ECO:0007669"/>
    <property type="project" value="TreeGrafter"/>
</dbReference>
<dbReference type="PIRSF" id="PIRSF015582">
    <property type="entry name" value="Cit_lyase_B"/>
    <property type="match status" value="1"/>
</dbReference>
<accession>A0A5D3WE60</accession>
<comment type="cofactor">
    <cofactor evidence="1">
        <name>Mg(2+)</name>
        <dbReference type="ChEBI" id="CHEBI:18420"/>
    </cofactor>
</comment>
<feature type="binding site" evidence="4">
    <location>
        <position position="65"/>
    </location>
    <ligand>
        <name>substrate</name>
    </ligand>
</feature>
<dbReference type="InterPro" id="IPR040442">
    <property type="entry name" value="Pyrv_kinase-like_dom_sf"/>
</dbReference>
<dbReference type="AlphaFoldDB" id="A0A5D3WE60"/>
<sequence length="283" mass="30347">MQIIRSFLFAPGSNSKLMQKALTVGADAIIFDLEDAVAVSEKEKARALAAEIVGRGEHQCLTYIRINSWDTSWAKADLAAAINAGVGGIMLPKAEDPAVVKAVAGLLPPNVDFIPLVETAKGILNAYAIADCSDRVSRLAFGAIDFTLDIGADYSKTGTELLYARSQLVVASRAAGLLPPVDTVFPDLADSAGLETELNRVKQLGMFGKLAIHPKQISPINQLFTPSAEEIEDAIQVIKAFEEAQNKGVASIEINGKFVDYPVVAKAKRLIELSKLKRAERVD</sequence>
<dbReference type="Pfam" id="PF03328">
    <property type="entry name" value="HpcH_HpaI"/>
    <property type="match status" value="1"/>
</dbReference>
<dbReference type="InterPro" id="IPR005000">
    <property type="entry name" value="Aldolase/citrate-lyase_domain"/>
</dbReference>
<name>A0A5D3WE60_9BACT</name>
<keyword evidence="3 5" id="KW-0460">Magnesium</keyword>
<feature type="domain" description="HpcH/HpaI aldolase/citrate lyase" evidence="6">
    <location>
        <begin position="5"/>
        <end position="214"/>
    </location>
</feature>
<dbReference type="OrthoDB" id="348111at2"/>
<feature type="binding site" evidence="5">
    <location>
        <position position="118"/>
    </location>
    <ligand>
        <name>Mg(2+)</name>
        <dbReference type="ChEBI" id="CHEBI:18420"/>
    </ligand>
</feature>
<dbReference type="InterPro" id="IPR011206">
    <property type="entry name" value="Citrate_lyase_beta/mcl1/mcl2"/>
</dbReference>
<dbReference type="Proteomes" id="UP000324159">
    <property type="component" value="Unassembled WGS sequence"/>
</dbReference>
<keyword evidence="2 5" id="KW-0479">Metal-binding</keyword>
<evidence type="ECO:0000313" key="7">
    <source>
        <dbReference type="EMBL" id="TYO94891.1"/>
    </source>
</evidence>
<dbReference type="GO" id="GO:0016829">
    <property type="term" value="F:lyase activity"/>
    <property type="evidence" value="ECO:0007669"/>
    <property type="project" value="UniProtKB-KW"/>
</dbReference>
<protein>
    <submittedName>
        <fullName evidence="7">Citrate lyase subunit beta/citryl-CoA lyase</fullName>
    </submittedName>
</protein>
<dbReference type="EMBL" id="VNIB01000027">
    <property type="protein sequence ID" value="TYO94891.1"/>
    <property type="molecule type" value="Genomic_DNA"/>
</dbReference>
<comment type="caution">
    <text evidence="7">The sequence shown here is derived from an EMBL/GenBank/DDBJ whole genome shotgun (WGS) entry which is preliminary data.</text>
</comment>
<dbReference type="PANTHER" id="PTHR32308:SF0">
    <property type="entry name" value="HPCH_HPAI ALDOLASE_CITRATE LYASE DOMAIN-CONTAINING PROTEIN"/>
    <property type="match status" value="1"/>
</dbReference>
<evidence type="ECO:0000256" key="3">
    <source>
        <dbReference type="ARBA" id="ARBA00022842"/>
    </source>
</evidence>
<evidence type="ECO:0000256" key="4">
    <source>
        <dbReference type="PIRSR" id="PIRSR015582-1"/>
    </source>
</evidence>
<gene>
    <name evidence="7" type="ORF">EDC39_1271</name>
</gene>
<dbReference type="GO" id="GO:0006107">
    <property type="term" value="P:oxaloacetate metabolic process"/>
    <property type="evidence" value="ECO:0007669"/>
    <property type="project" value="TreeGrafter"/>
</dbReference>
<dbReference type="SUPFAM" id="SSF51621">
    <property type="entry name" value="Phosphoenolpyruvate/pyruvate domain"/>
    <property type="match status" value="1"/>
</dbReference>
<proteinExistence type="predicted"/>
<dbReference type="PANTHER" id="PTHR32308">
    <property type="entry name" value="LYASE BETA SUBUNIT, PUTATIVE (AFU_ORTHOLOGUE AFUA_4G13030)-RELATED"/>
    <property type="match status" value="1"/>
</dbReference>
<dbReference type="RefSeq" id="WP_148897234.1">
    <property type="nucleotide sequence ID" value="NZ_VNIB01000027.1"/>
</dbReference>
<feature type="binding site" evidence="5">
    <location>
        <position position="145"/>
    </location>
    <ligand>
        <name>Mg(2+)</name>
        <dbReference type="ChEBI" id="CHEBI:18420"/>
    </ligand>
</feature>
<feature type="binding site" evidence="4">
    <location>
        <position position="118"/>
    </location>
    <ligand>
        <name>substrate</name>
    </ligand>
</feature>
<evidence type="ECO:0000256" key="2">
    <source>
        <dbReference type="ARBA" id="ARBA00022723"/>
    </source>
</evidence>